<evidence type="ECO:0000313" key="2">
    <source>
        <dbReference type="Proteomes" id="UP000005522"/>
    </source>
</evidence>
<dbReference type="KEGG" id="acz:Acaty_c1487"/>
<dbReference type="eggNOG" id="ENOG5031FEK">
    <property type="taxonomic scope" value="Bacteria"/>
</dbReference>
<dbReference type="RefSeq" id="WP_004872351.1">
    <property type="nucleotide sequence ID" value="NZ_CP005986.1"/>
</dbReference>
<accession>A0A059ZV70</accession>
<dbReference type="EMBL" id="CP005986">
    <property type="protein sequence ID" value="AIA55353.1"/>
    <property type="molecule type" value="Genomic_DNA"/>
</dbReference>
<dbReference type="HOGENOM" id="CLU_2713161_0_0_6"/>
<dbReference type="AlphaFoldDB" id="A0A059ZV70"/>
<reference evidence="1 2" key="1">
    <citation type="journal article" date="2009" name="J. Bacteriol.">
        <title>Draft genome sequence of the extremely acidophilic bacterium Acidithiobacillus caldus ATCC 51756 reveals metabolic versatility in the genus Acidithiobacillus.</title>
        <authorList>
            <person name="Valdes J."/>
            <person name="Quatrini R."/>
            <person name="Hallberg K."/>
            <person name="Dopson M."/>
            <person name="Valenzuela P.D."/>
            <person name="Holmes D.S."/>
        </authorList>
    </citation>
    <scope>NUCLEOTIDE SEQUENCE [LARGE SCALE GENOMIC DNA]</scope>
    <source>
        <strain evidence="2">ATCC 51756 / DSM 8584 / KU</strain>
    </source>
</reference>
<dbReference type="Proteomes" id="UP000005522">
    <property type="component" value="Chromosome"/>
</dbReference>
<sequence length="71" mass="8749">MDTTNKLLAALRRVRNFPSYHSFMAEHERQRIKRDLQLRLLQLRRQRQRAAAARYQGIRARRPFFLRTLFH</sequence>
<organism evidence="1 2">
    <name type="scientific">Acidithiobacillus caldus (strain ATCC 51756 / DSM 8584 / KU)</name>
    <dbReference type="NCBI Taxonomy" id="637389"/>
    <lineage>
        <taxon>Bacteria</taxon>
        <taxon>Pseudomonadati</taxon>
        <taxon>Pseudomonadota</taxon>
        <taxon>Acidithiobacillia</taxon>
        <taxon>Acidithiobacillales</taxon>
        <taxon>Acidithiobacillaceae</taxon>
        <taxon>Acidithiobacillus</taxon>
    </lineage>
</organism>
<dbReference type="GeneID" id="92931686"/>
<evidence type="ECO:0000313" key="1">
    <source>
        <dbReference type="EMBL" id="AIA55353.1"/>
    </source>
</evidence>
<proteinExistence type="predicted"/>
<protein>
    <submittedName>
        <fullName evidence="1">Uncharacterized protein</fullName>
    </submittedName>
</protein>
<gene>
    <name evidence="1" type="ORF">Acaty_c1487</name>
</gene>
<name>A0A059ZV70_ACICK</name>